<organism evidence="1 2">
    <name type="scientific">Sphaeroforma arctica JP610</name>
    <dbReference type="NCBI Taxonomy" id="667725"/>
    <lineage>
        <taxon>Eukaryota</taxon>
        <taxon>Ichthyosporea</taxon>
        <taxon>Ichthyophonida</taxon>
        <taxon>Sphaeroforma</taxon>
    </lineage>
</organism>
<accession>A0A0L0GAV7</accession>
<dbReference type="Proteomes" id="UP000054560">
    <property type="component" value="Unassembled WGS sequence"/>
</dbReference>
<keyword evidence="2" id="KW-1185">Reference proteome</keyword>
<dbReference type="RefSeq" id="XP_014160039.1">
    <property type="nucleotide sequence ID" value="XM_014304564.1"/>
</dbReference>
<protein>
    <submittedName>
        <fullName evidence="1">Uncharacterized protein</fullName>
    </submittedName>
</protein>
<name>A0A0L0GAV7_9EUKA</name>
<sequence length="155" mass="17609">MAKDEIEIFHEKRDDDWQHWMRTSGQVIKERRAHNPSQVIGATAKQRHAADDFLKKGFNTATQASNRATLGTDLMDIGLVDTVILAKHCDMLKMLFEEPRSDMLITVDRLAGEYRNSPWKVIALLQNLQTRHMGRHGAPLVLDSGAQGCCWCHTQ</sequence>
<gene>
    <name evidence="1" type="ORF">SARC_01706</name>
</gene>
<reference evidence="1 2" key="1">
    <citation type="submission" date="2011-02" db="EMBL/GenBank/DDBJ databases">
        <title>The Genome Sequence of Sphaeroforma arctica JP610.</title>
        <authorList>
            <consortium name="The Broad Institute Genome Sequencing Platform"/>
            <person name="Russ C."/>
            <person name="Cuomo C."/>
            <person name="Young S.K."/>
            <person name="Zeng Q."/>
            <person name="Gargeya S."/>
            <person name="Alvarado L."/>
            <person name="Berlin A."/>
            <person name="Chapman S.B."/>
            <person name="Chen Z."/>
            <person name="Freedman E."/>
            <person name="Gellesch M."/>
            <person name="Goldberg J."/>
            <person name="Griggs A."/>
            <person name="Gujja S."/>
            <person name="Heilman E."/>
            <person name="Heiman D."/>
            <person name="Howarth C."/>
            <person name="Mehta T."/>
            <person name="Neiman D."/>
            <person name="Pearson M."/>
            <person name="Roberts A."/>
            <person name="Saif S."/>
            <person name="Shea T."/>
            <person name="Shenoy N."/>
            <person name="Sisk P."/>
            <person name="Stolte C."/>
            <person name="Sykes S."/>
            <person name="White J."/>
            <person name="Yandava C."/>
            <person name="Burger G."/>
            <person name="Gray M.W."/>
            <person name="Holland P.W.H."/>
            <person name="King N."/>
            <person name="Lang F.B.F."/>
            <person name="Roger A.J."/>
            <person name="Ruiz-Trillo I."/>
            <person name="Haas B."/>
            <person name="Nusbaum C."/>
            <person name="Birren B."/>
        </authorList>
    </citation>
    <scope>NUCLEOTIDE SEQUENCE [LARGE SCALE GENOMIC DNA]</scope>
    <source>
        <strain evidence="1 2">JP610</strain>
    </source>
</reference>
<evidence type="ECO:0000313" key="1">
    <source>
        <dbReference type="EMBL" id="KNC86137.1"/>
    </source>
</evidence>
<dbReference type="EMBL" id="KQ241666">
    <property type="protein sequence ID" value="KNC86137.1"/>
    <property type="molecule type" value="Genomic_DNA"/>
</dbReference>
<proteinExistence type="predicted"/>
<dbReference type="AlphaFoldDB" id="A0A0L0GAV7"/>
<evidence type="ECO:0000313" key="2">
    <source>
        <dbReference type="Proteomes" id="UP000054560"/>
    </source>
</evidence>
<dbReference type="GeneID" id="25902210"/>